<keyword evidence="17" id="KW-1185">Reference proteome</keyword>
<dbReference type="InterPro" id="IPR002110">
    <property type="entry name" value="Ankyrin_rpt"/>
</dbReference>
<dbReference type="SUPFAM" id="SSF48403">
    <property type="entry name" value="Ankyrin repeat"/>
    <property type="match status" value="2"/>
</dbReference>
<dbReference type="Pfam" id="PF00520">
    <property type="entry name" value="Ion_trans"/>
    <property type="match status" value="1"/>
</dbReference>
<dbReference type="EMBL" id="JAHKSW010000020">
    <property type="protein sequence ID" value="KAG7319422.1"/>
    <property type="molecule type" value="Genomic_DNA"/>
</dbReference>
<dbReference type="PROSITE" id="PS50088">
    <property type="entry name" value="ANK_REPEAT"/>
    <property type="match status" value="9"/>
</dbReference>
<feature type="transmembrane region" description="Helical" evidence="14">
    <location>
        <begin position="797"/>
        <end position="815"/>
    </location>
</feature>
<feature type="repeat" description="ANK" evidence="13">
    <location>
        <begin position="301"/>
        <end position="333"/>
    </location>
</feature>
<dbReference type="Pfam" id="PF12796">
    <property type="entry name" value="Ank_2"/>
    <property type="match status" value="4"/>
</dbReference>
<keyword evidence="4 14" id="KW-0812">Transmembrane</keyword>
<evidence type="ECO:0000256" key="6">
    <source>
        <dbReference type="ARBA" id="ARBA00022989"/>
    </source>
</evidence>
<proteinExistence type="predicted"/>
<keyword evidence="9 14" id="KW-0472">Membrane</keyword>
<feature type="repeat" description="ANK" evidence="13">
    <location>
        <begin position="231"/>
        <end position="263"/>
    </location>
</feature>
<keyword evidence="3" id="KW-0716">Sensory transduction</keyword>
<evidence type="ECO:0000256" key="14">
    <source>
        <dbReference type="SAM" id="Phobius"/>
    </source>
</evidence>
<evidence type="ECO:0000256" key="10">
    <source>
        <dbReference type="ARBA" id="ARBA00023180"/>
    </source>
</evidence>
<feature type="repeat" description="ANK" evidence="13">
    <location>
        <begin position="90"/>
        <end position="122"/>
    </location>
</feature>
<keyword evidence="6 14" id="KW-1133">Transmembrane helix</keyword>
<keyword evidence="7 13" id="KW-0040">ANK repeat</keyword>
<dbReference type="InterPro" id="IPR052076">
    <property type="entry name" value="TRP_cation_channel"/>
</dbReference>
<organism evidence="16 17">
    <name type="scientific">Hemibagrus wyckioides</name>
    <dbReference type="NCBI Taxonomy" id="337641"/>
    <lineage>
        <taxon>Eukaryota</taxon>
        <taxon>Metazoa</taxon>
        <taxon>Chordata</taxon>
        <taxon>Craniata</taxon>
        <taxon>Vertebrata</taxon>
        <taxon>Euteleostomi</taxon>
        <taxon>Actinopterygii</taxon>
        <taxon>Neopterygii</taxon>
        <taxon>Teleostei</taxon>
        <taxon>Ostariophysi</taxon>
        <taxon>Siluriformes</taxon>
        <taxon>Bagridae</taxon>
        <taxon>Hemibagrus</taxon>
    </lineage>
</organism>
<feature type="repeat" description="ANK" evidence="13">
    <location>
        <begin position="405"/>
        <end position="437"/>
    </location>
</feature>
<dbReference type="Gene3D" id="1.25.40.20">
    <property type="entry name" value="Ankyrin repeat-containing domain"/>
    <property type="match status" value="5"/>
</dbReference>
<dbReference type="SMART" id="SM00248">
    <property type="entry name" value="ANK"/>
    <property type="match status" value="15"/>
</dbReference>
<evidence type="ECO:0000313" key="17">
    <source>
        <dbReference type="Proteomes" id="UP000824219"/>
    </source>
</evidence>
<dbReference type="Proteomes" id="UP000824219">
    <property type="component" value="Linkage Group LG20"/>
</dbReference>
<accession>A0A9D3NBZ0</accession>
<dbReference type="PANTHER" id="PTHR47143">
    <property type="entry name" value="TRANSIENT RECEPTOR POTENTIAL CATION CHANNEL PROTEIN PAINLESS"/>
    <property type="match status" value="1"/>
</dbReference>
<evidence type="ECO:0000256" key="2">
    <source>
        <dbReference type="ARBA" id="ARBA00022448"/>
    </source>
</evidence>
<feature type="repeat" description="ANK" evidence="13">
    <location>
        <begin position="438"/>
        <end position="470"/>
    </location>
</feature>
<gene>
    <name evidence="16" type="ORF">KOW79_016565</name>
</gene>
<keyword evidence="10" id="KW-0325">Glycoprotein</keyword>
<reference evidence="16 17" key="1">
    <citation type="submission" date="2021-06" db="EMBL/GenBank/DDBJ databases">
        <title>Chromosome-level genome assembly of the red-tail catfish (Hemibagrus wyckioides).</title>
        <authorList>
            <person name="Shao F."/>
        </authorList>
    </citation>
    <scope>NUCLEOTIDE SEQUENCE [LARGE SCALE GENOMIC DNA]</scope>
    <source>
        <strain evidence="16">EC202008001</strain>
        <tissue evidence="16">Blood</tissue>
    </source>
</reference>
<keyword evidence="2" id="KW-0813">Transport</keyword>
<dbReference type="Gene3D" id="1.10.287.70">
    <property type="match status" value="1"/>
</dbReference>
<feature type="transmembrane region" description="Helical" evidence="14">
    <location>
        <begin position="929"/>
        <end position="953"/>
    </location>
</feature>
<evidence type="ECO:0000256" key="7">
    <source>
        <dbReference type="ARBA" id="ARBA00023043"/>
    </source>
</evidence>
<dbReference type="PANTHER" id="PTHR47143:SF1">
    <property type="entry name" value="ION_TRANS DOMAIN-CONTAINING PROTEIN"/>
    <property type="match status" value="1"/>
</dbReference>
<evidence type="ECO:0000256" key="3">
    <source>
        <dbReference type="ARBA" id="ARBA00022606"/>
    </source>
</evidence>
<evidence type="ECO:0000256" key="5">
    <source>
        <dbReference type="ARBA" id="ARBA00022737"/>
    </source>
</evidence>
<dbReference type="InterPro" id="IPR005821">
    <property type="entry name" value="Ion_trans_dom"/>
</dbReference>
<dbReference type="PRINTS" id="PR01415">
    <property type="entry name" value="ANKYRIN"/>
</dbReference>
<evidence type="ECO:0000256" key="11">
    <source>
        <dbReference type="ARBA" id="ARBA00023303"/>
    </source>
</evidence>
<feature type="repeat" description="ANK" evidence="13">
    <location>
        <begin position="474"/>
        <end position="499"/>
    </location>
</feature>
<feature type="repeat" description="ANK" evidence="13">
    <location>
        <begin position="540"/>
        <end position="572"/>
    </location>
</feature>
<name>A0A9D3NBZ0_9TELE</name>
<feature type="repeat" description="ANK" evidence="13">
    <location>
        <begin position="55"/>
        <end position="77"/>
    </location>
</feature>
<dbReference type="InterPro" id="IPR036770">
    <property type="entry name" value="Ankyrin_rpt-contain_sf"/>
</dbReference>
<evidence type="ECO:0000256" key="12">
    <source>
        <dbReference type="ARBA" id="ARBA00036634"/>
    </source>
</evidence>
<protein>
    <recommendedName>
        <fullName evidence="15">Ion transport domain-containing protein</fullName>
    </recommendedName>
</protein>
<dbReference type="GO" id="GO:1902495">
    <property type="term" value="C:transmembrane transporter complex"/>
    <property type="evidence" value="ECO:0007669"/>
    <property type="project" value="TreeGrafter"/>
</dbReference>
<feature type="transmembrane region" description="Helical" evidence="14">
    <location>
        <begin position="821"/>
        <end position="841"/>
    </location>
</feature>
<evidence type="ECO:0000256" key="1">
    <source>
        <dbReference type="ARBA" id="ARBA00004141"/>
    </source>
</evidence>
<dbReference type="OrthoDB" id="1661883at2759"/>
<evidence type="ECO:0000313" key="16">
    <source>
        <dbReference type="EMBL" id="KAG7319422.1"/>
    </source>
</evidence>
<comment type="subcellular location">
    <subcellularLocation>
        <location evidence="1">Membrane</location>
        <topology evidence="1">Multi-pass membrane protein</topology>
    </subcellularLocation>
</comment>
<dbReference type="GO" id="GO:0005216">
    <property type="term" value="F:monoatomic ion channel activity"/>
    <property type="evidence" value="ECO:0007669"/>
    <property type="project" value="InterPro"/>
</dbReference>
<dbReference type="Pfam" id="PF00023">
    <property type="entry name" value="Ank"/>
    <property type="match status" value="3"/>
</dbReference>
<dbReference type="AlphaFoldDB" id="A0A9D3NBZ0"/>
<evidence type="ECO:0000256" key="13">
    <source>
        <dbReference type="PROSITE-ProRule" id="PRU00023"/>
    </source>
</evidence>
<comment type="catalytic activity">
    <reaction evidence="12">
        <text>Ca(2+)(in) = Ca(2+)(out)</text>
        <dbReference type="Rhea" id="RHEA:29671"/>
        <dbReference type="ChEBI" id="CHEBI:29108"/>
    </reaction>
</comment>
<keyword evidence="11" id="KW-0407">Ion channel</keyword>
<sequence length="1103" mass="123998">MRPSRTPSKFTHEYQSLMEMDGTCGTSLSIFEWALKGDAPALEGDGSNLGVRDDGGASPLHYASSKGHIRVINLIVQIAGSQELDIVDDDGNTPLHWAIQQDQHGSCSVLLSLGANPNILNKASLSPLHLAVSLRHNHIVEQLLTHSETDVNLEGDLGNTPLILAASVDNHEALLMLHRNGARLCCQNKLGLFPIHAAAFAGAKRSMEIVLQKGEELGVPIARHISYVDKSISSPLHLAVRGGNLEVIKLCIAHGAKIDQQQCDKSTALHLACTQGASEAVKLMLQAYERVCDIINITDGALQTPLHKAAIFDHHELVEYLISQGADIDFTDCKGHSPLLLATNCGAWRSVNLLLSHGADLMVKDKAGCNFLHLAILQPRGLKNLPAEVLQHKNVRELLNDEDSEGCTPLHYACRLGIPDSVKNMLGLEVSLDQKSKQKKSALHFAAEYGRINTCHRLLETMSDTRLLNEGDEKGMTPLHLASRGGHVKVVELLLRKGALFHSDYKGWSCLHHAAAEGYTRTMDSLLISNIKLLDKTDGDGNTALHLAGRAGHVAAVRLLLNRGAQILLNRSNASFLHEAIHNGRKDVTCAVIGSDRCEEAITMFKLNSAKRCAVLDMIEFLPECFKHLLDTCIKESEEDVNSCSYYLEYNFQWLQQPIQYAVKTENSENEDEYKPLAALNAMVEFNRVDLLTHPVCKKYLEMKWCAYGVKAHLLNMIMYTLGVFPLTYLIVNLRPNLNVEKNVTTVNMVTKSLSQQCYFITTCMFLVLTMNLYAVGKEVVQMCQQRFKYLQDMSNVADWAAAVCSLLFVIPLLLNIQRSWHWQAGALASLMSWVNLLLYLQRFQRFGIYVVMFREICRTLLSIIVIFVYLILAFALAFYALMIEQKHFGRLFLSLMQTFAMMAGEINYQDNFLKPYMAQRLPFPMLTYMIFVWFVLLVPILLMNLLIGLAVGDIAEVKNNACLKQIGMQIELHTNLEERLPQWFMKRVDQISLKEFPNKCYKGKRWFICGREVNKVRARLCSSTRQTTPLERELNKQKQRLKDLSETMEKQHNLLKLIVQKMEISSEAEEHDGPRVLHDFTHKLSAKSKWGPLLRAVTAKRK</sequence>
<comment type="caution">
    <text evidence="16">The sequence shown here is derived from an EMBL/GenBank/DDBJ whole genome shotgun (WGS) entry which is preliminary data.</text>
</comment>
<evidence type="ECO:0000256" key="4">
    <source>
        <dbReference type="ARBA" id="ARBA00022692"/>
    </source>
</evidence>
<keyword evidence="5" id="KW-0677">Repeat</keyword>
<feature type="transmembrane region" description="Helical" evidence="14">
    <location>
        <begin position="861"/>
        <end position="883"/>
    </location>
</feature>
<keyword evidence="8" id="KW-0406">Ion transport</keyword>
<evidence type="ECO:0000259" key="15">
    <source>
        <dbReference type="Pfam" id="PF00520"/>
    </source>
</evidence>
<feature type="transmembrane region" description="Helical" evidence="14">
    <location>
        <begin position="754"/>
        <end position="776"/>
    </location>
</feature>
<dbReference type="PROSITE" id="PS50297">
    <property type="entry name" value="ANK_REP_REGION"/>
    <property type="match status" value="7"/>
</dbReference>
<evidence type="ECO:0000256" key="8">
    <source>
        <dbReference type="ARBA" id="ARBA00023065"/>
    </source>
</evidence>
<evidence type="ECO:0000256" key="9">
    <source>
        <dbReference type="ARBA" id="ARBA00023136"/>
    </source>
</evidence>
<feature type="repeat" description="ANK" evidence="13">
    <location>
        <begin position="334"/>
        <end position="366"/>
    </location>
</feature>
<feature type="domain" description="Ion transport" evidence="15">
    <location>
        <begin position="753"/>
        <end position="960"/>
    </location>
</feature>